<proteinExistence type="predicted"/>
<dbReference type="EMBL" id="KZ613952">
    <property type="protein sequence ID" value="PMD35362.1"/>
    <property type="molecule type" value="Genomic_DNA"/>
</dbReference>
<evidence type="ECO:0008006" key="4">
    <source>
        <dbReference type="Google" id="ProtNLM"/>
    </source>
</evidence>
<dbReference type="Proteomes" id="UP000235786">
    <property type="component" value="Unassembled WGS sequence"/>
</dbReference>
<keyword evidence="3" id="KW-1185">Reference proteome</keyword>
<gene>
    <name evidence="2" type="ORF">L207DRAFT_113371</name>
</gene>
<evidence type="ECO:0000256" key="1">
    <source>
        <dbReference type="SAM" id="SignalP"/>
    </source>
</evidence>
<protein>
    <recommendedName>
        <fullName evidence="4">Secreted protein</fullName>
    </recommendedName>
</protein>
<organism evidence="2 3">
    <name type="scientific">Hyaloscypha variabilis (strain UAMH 11265 / GT02V1 / F)</name>
    <name type="common">Meliniomyces variabilis</name>
    <dbReference type="NCBI Taxonomy" id="1149755"/>
    <lineage>
        <taxon>Eukaryota</taxon>
        <taxon>Fungi</taxon>
        <taxon>Dikarya</taxon>
        <taxon>Ascomycota</taxon>
        <taxon>Pezizomycotina</taxon>
        <taxon>Leotiomycetes</taxon>
        <taxon>Helotiales</taxon>
        <taxon>Hyaloscyphaceae</taxon>
        <taxon>Hyaloscypha</taxon>
        <taxon>Hyaloscypha variabilis</taxon>
    </lineage>
</organism>
<name>A0A2J6RA09_HYAVF</name>
<accession>A0A2J6RA09</accession>
<keyword evidence="1" id="KW-0732">Signal</keyword>
<feature type="signal peptide" evidence="1">
    <location>
        <begin position="1"/>
        <end position="23"/>
    </location>
</feature>
<evidence type="ECO:0000313" key="2">
    <source>
        <dbReference type="EMBL" id="PMD35362.1"/>
    </source>
</evidence>
<evidence type="ECO:0000313" key="3">
    <source>
        <dbReference type="Proteomes" id="UP000235786"/>
    </source>
</evidence>
<dbReference type="AlphaFoldDB" id="A0A2J6RA09"/>
<sequence>MSALDNFERCLGFLAVVLPMCCGDWYLDGQQPKPSQHAQRGRFGVERRGTMCCVDDVFWITQLRSYRLVKQNHQASRCFITEIYLLHLQKVQLPSLSLSYPQLTPDSPLSSS</sequence>
<reference evidence="2 3" key="1">
    <citation type="submission" date="2016-04" db="EMBL/GenBank/DDBJ databases">
        <title>A degradative enzymes factory behind the ericoid mycorrhizal symbiosis.</title>
        <authorList>
            <consortium name="DOE Joint Genome Institute"/>
            <person name="Martino E."/>
            <person name="Morin E."/>
            <person name="Grelet G."/>
            <person name="Kuo A."/>
            <person name="Kohler A."/>
            <person name="Daghino S."/>
            <person name="Barry K."/>
            <person name="Choi C."/>
            <person name="Cichocki N."/>
            <person name="Clum A."/>
            <person name="Copeland A."/>
            <person name="Hainaut M."/>
            <person name="Haridas S."/>
            <person name="Labutti K."/>
            <person name="Lindquist E."/>
            <person name="Lipzen A."/>
            <person name="Khouja H.-R."/>
            <person name="Murat C."/>
            <person name="Ohm R."/>
            <person name="Olson A."/>
            <person name="Spatafora J."/>
            <person name="Veneault-Fourrey C."/>
            <person name="Henrissat B."/>
            <person name="Grigoriev I."/>
            <person name="Martin F."/>
            <person name="Perotto S."/>
        </authorList>
    </citation>
    <scope>NUCLEOTIDE SEQUENCE [LARGE SCALE GENOMIC DNA]</scope>
    <source>
        <strain evidence="2 3">F</strain>
    </source>
</reference>
<feature type="chain" id="PRO_5014428115" description="Secreted protein" evidence="1">
    <location>
        <begin position="24"/>
        <end position="112"/>
    </location>
</feature>